<accession>A0A8X6NFH3</accession>
<evidence type="ECO:0000256" key="1">
    <source>
        <dbReference type="SAM" id="MobiDB-lite"/>
    </source>
</evidence>
<protein>
    <submittedName>
        <fullName evidence="2">Uncharacterized protein</fullName>
    </submittedName>
</protein>
<keyword evidence="3" id="KW-1185">Reference proteome</keyword>
<organism evidence="2 3">
    <name type="scientific">Nephila pilipes</name>
    <name type="common">Giant wood spider</name>
    <name type="synonym">Nephila maculata</name>
    <dbReference type="NCBI Taxonomy" id="299642"/>
    <lineage>
        <taxon>Eukaryota</taxon>
        <taxon>Metazoa</taxon>
        <taxon>Ecdysozoa</taxon>
        <taxon>Arthropoda</taxon>
        <taxon>Chelicerata</taxon>
        <taxon>Arachnida</taxon>
        <taxon>Araneae</taxon>
        <taxon>Araneomorphae</taxon>
        <taxon>Entelegynae</taxon>
        <taxon>Araneoidea</taxon>
        <taxon>Nephilidae</taxon>
        <taxon>Nephila</taxon>
    </lineage>
</organism>
<gene>
    <name evidence="2" type="ORF">NPIL_93281</name>
</gene>
<dbReference type="EMBL" id="BMAW01008955">
    <property type="protein sequence ID" value="GFT11416.1"/>
    <property type="molecule type" value="Genomic_DNA"/>
</dbReference>
<evidence type="ECO:0000313" key="3">
    <source>
        <dbReference type="Proteomes" id="UP000887013"/>
    </source>
</evidence>
<evidence type="ECO:0000313" key="2">
    <source>
        <dbReference type="EMBL" id="GFT11416.1"/>
    </source>
</evidence>
<feature type="region of interest" description="Disordered" evidence="1">
    <location>
        <begin position="1"/>
        <end position="29"/>
    </location>
</feature>
<sequence>MAQRAGLHNSIGKLPEATRPRVMEPLTDQGKETQYTRFLTPLTKSLSKPVWVKKYKLHQSGNIKVHQPKMGLICSSSSSPANEYSTATVVS</sequence>
<dbReference type="AlphaFoldDB" id="A0A8X6NFH3"/>
<dbReference type="Proteomes" id="UP000887013">
    <property type="component" value="Unassembled WGS sequence"/>
</dbReference>
<name>A0A8X6NFH3_NEPPI</name>
<proteinExistence type="predicted"/>
<comment type="caution">
    <text evidence="2">The sequence shown here is derived from an EMBL/GenBank/DDBJ whole genome shotgun (WGS) entry which is preliminary data.</text>
</comment>
<reference evidence="2" key="1">
    <citation type="submission" date="2020-08" db="EMBL/GenBank/DDBJ databases">
        <title>Multicomponent nature underlies the extraordinary mechanical properties of spider dragline silk.</title>
        <authorList>
            <person name="Kono N."/>
            <person name="Nakamura H."/>
            <person name="Mori M."/>
            <person name="Yoshida Y."/>
            <person name="Ohtoshi R."/>
            <person name="Malay A.D."/>
            <person name="Moran D.A.P."/>
            <person name="Tomita M."/>
            <person name="Numata K."/>
            <person name="Arakawa K."/>
        </authorList>
    </citation>
    <scope>NUCLEOTIDE SEQUENCE</scope>
</reference>